<evidence type="ECO:0000313" key="2">
    <source>
        <dbReference type="WBParaSite" id="MBELARI_LOCUS1780"/>
    </source>
</evidence>
<name>A0AAF3EUP1_9BILA</name>
<keyword evidence="1" id="KW-1185">Reference proteome</keyword>
<protein>
    <submittedName>
        <fullName evidence="2">Uncharacterized protein</fullName>
    </submittedName>
</protein>
<sequence length="157" mass="17196">MEISPPVGWTFFPILPSGATAPTQNPWFFIGQSNDTTQAKQRATNEIEAAMLESLMESQVPLPGIVVNNDWTPIQVENPDGKTTGTGPLYGKVEGGALTQTAPGATTLIYTVYHHQLTVTVMNLKATRFTLNIVKNDFIQRLTTRYNVKFVGSVVIN</sequence>
<dbReference type="AlphaFoldDB" id="A0AAF3EUP1"/>
<proteinExistence type="predicted"/>
<organism evidence="1 2">
    <name type="scientific">Mesorhabditis belari</name>
    <dbReference type="NCBI Taxonomy" id="2138241"/>
    <lineage>
        <taxon>Eukaryota</taxon>
        <taxon>Metazoa</taxon>
        <taxon>Ecdysozoa</taxon>
        <taxon>Nematoda</taxon>
        <taxon>Chromadorea</taxon>
        <taxon>Rhabditida</taxon>
        <taxon>Rhabditina</taxon>
        <taxon>Rhabditomorpha</taxon>
        <taxon>Rhabditoidea</taxon>
        <taxon>Rhabditidae</taxon>
        <taxon>Mesorhabditinae</taxon>
        <taxon>Mesorhabditis</taxon>
    </lineage>
</organism>
<accession>A0AAF3EUP1</accession>
<dbReference type="Proteomes" id="UP000887575">
    <property type="component" value="Unassembled WGS sequence"/>
</dbReference>
<evidence type="ECO:0000313" key="1">
    <source>
        <dbReference type="Proteomes" id="UP000887575"/>
    </source>
</evidence>
<reference evidence="2" key="1">
    <citation type="submission" date="2024-02" db="UniProtKB">
        <authorList>
            <consortium name="WormBaseParasite"/>
        </authorList>
    </citation>
    <scope>IDENTIFICATION</scope>
</reference>
<dbReference type="WBParaSite" id="MBELARI_LOCUS1780">
    <property type="protein sequence ID" value="MBELARI_LOCUS1780"/>
    <property type="gene ID" value="MBELARI_LOCUS1780"/>
</dbReference>